<dbReference type="GO" id="GO:0005506">
    <property type="term" value="F:iron ion binding"/>
    <property type="evidence" value="ECO:0007669"/>
    <property type="project" value="InterPro"/>
</dbReference>
<dbReference type="GO" id="GO:0005739">
    <property type="term" value="C:mitochondrion"/>
    <property type="evidence" value="ECO:0007669"/>
    <property type="project" value="TreeGrafter"/>
</dbReference>
<comment type="subcellular location">
    <subcellularLocation>
        <location evidence="1">Plastid</location>
        <location evidence="1">Chloroplast stroma</location>
    </subcellularLocation>
</comment>
<dbReference type="Gene3D" id="3.30.300.130">
    <property type="entry name" value="Fe-S cluster assembly (FSCA)"/>
    <property type="match status" value="2"/>
</dbReference>
<dbReference type="SUPFAM" id="SSF117916">
    <property type="entry name" value="Fe-S cluster assembly (FSCA) domain-like"/>
    <property type="match status" value="2"/>
</dbReference>
<evidence type="ECO:0000256" key="3">
    <source>
        <dbReference type="ARBA" id="ARBA00011748"/>
    </source>
</evidence>
<organism evidence="6 7">
    <name type="scientific">Ceratopteris richardii</name>
    <name type="common">Triangle waterfern</name>
    <dbReference type="NCBI Taxonomy" id="49495"/>
    <lineage>
        <taxon>Eukaryota</taxon>
        <taxon>Viridiplantae</taxon>
        <taxon>Streptophyta</taxon>
        <taxon>Embryophyta</taxon>
        <taxon>Tracheophyta</taxon>
        <taxon>Polypodiopsida</taxon>
        <taxon>Polypodiidae</taxon>
        <taxon>Polypodiales</taxon>
        <taxon>Pteridineae</taxon>
        <taxon>Pteridaceae</taxon>
        <taxon>Parkerioideae</taxon>
        <taxon>Ceratopteris</taxon>
    </lineage>
</organism>
<dbReference type="OMA" id="HGFLYGE"/>
<name>A0A8T2UW81_CERRI</name>
<dbReference type="OrthoDB" id="565552at2759"/>
<dbReference type="GO" id="GO:0009570">
    <property type="term" value="C:chloroplast stroma"/>
    <property type="evidence" value="ECO:0007669"/>
    <property type="project" value="UniProtKB-SubCell"/>
</dbReference>
<evidence type="ECO:0000259" key="5">
    <source>
        <dbReference type="Pfam" id="PF01106"/>
    </source>
</evidence>
<sequence>MISNSCISKTILQQQIFIPALRDQGALRCNGDFGLQALRQRYSFGTRNVVVRASVSEREALQSQSSVVSDKNVPEGHKGLHGFLYGDGDADVHSTGTVSVSDDGTSMETVDDYLIARDGIKFAGVFSVYDSANTLQYIGFSRNVVVSLRSCLHKVGKQKCASVRVKAFSDPSMITRNRLEEERQKWLSLCATVPPGNSVEKDLWEGVPGKAMMSETERNEYEEKKLKMRKAMGENLHDEVEGEEDDARTRRLKLLQAVKGDDWSSVIDGQTKAAVSDKSQESDMSQPPVVSPFEKGERNHSSVNNGLYSADTFELSIENVDMVLDDVRPYLIADGGNVEVVSVDNGIISLRLQGACGSCPSSTVTMKMGIERVLKEKFGDAVKEVTQVDQQQIVASIQAVNAHLDILRPAIHNYGGSVEVLSIENGECKVKFRGPPAIGMGIQAAVKDKFPDIVSVILVDA</sequence>
<dbReference type="InterPro" id="IPR001075">
    <property type="entry name" value="NIF_FeS_clus_asmbl_NifU_C"/>
</dbReference>
<evidence type="ECO:0000313" key="6">
    <source>
        <dbReference type="EMBL" id="KAH7437983.1"/>
    </source>
</evidence>
<dbReference type="FunFam" id="3.30.300.130:FF:000003">
    <property type="entry name" value="NifU-like protein 3, chloroplastic"/>
    <property type="match status" value="1"/>
</dbReference>
<comment type="similarity">
    <text evidence="2">Belongs to the NifU family.</text>
</comment>
<dbReference type="AlphaFoldDB" id="A0A8T2UW81"/>
<keyword evidence="7" id="KW-1185">Reference proteome</keyword>
<evidence type="ECO:0000256" key="4">
    <source>
        <dbReference type="SAM" id="MobiDB-lite"/>
    </source>
</evidence>
<dbReference type="GO" id="GO:0016226">
    <property type="term" value="P:iron-sulfur cluster assembly"/>
    <property type="evidence" value="ECO:0007669"/>
    <property type="project" value="InterPro"/>
</dbReference>
<protein>
    <recommendedName>
        <fullName evidence="5">NIF system FeS cluster assembly NifU C-terminal domain-containing protein</fullName>
    </recommendedName>
</protein>
<gene>
    <name evidence="6" type="ORF">KP509_05G099600</name>
</gene>
<comment type="subunit">
    <text evidence="3">Homodimer; disulfide-linked.</text>
</comment>
<evidence type="ECO:0000256" key="1">
    <source>
        <dbReference type="ARBA" id="ARBA00004470"/>
    </source>
</evidence>
<dbReference type="GO" id="GO:0051536">
    <property type="term" value="F:iron-sulfur cluster binding"/>
    <property type="evidence" value="ECO:0007669"/>
    <property type="project" value="InterPro"/>
</dbReference>
<accession>A0A8T2UW81</accession>
<dbReference type="Pfam" id="PF01106">
    <property type="entry name" value="NifU"/>
    <property type="match status" value="1"/>
</dbReference>
<dbReference type="EMBL" id="CM035410">
    <property type="protein sequence ID" value="KAH7437983.1"/>
    <property type="molecule type" value="Genomic_DNA"/>
</dbReference>
<reference evidence="6" key="1">
    <citation type="submission" date="2021-08" db="EMBL/GenBank/DDBJ databases">
        <title>WGS assembly of Ceratopteris richardii.</title>
        <authorList>
            <person name="Marchant D.B."/>
            <person name="Chen G."/>
            <person name="Jenkins J."/>
            <person name="Shu S."/>
            <person name="Leebens-Mack J."/>
            <person name="Grimwood J."/>
            <person name="Schmutz J."/>
            <person name="Soltis P."/>
            <person name="Soltis D."/>
            <person name="Chen Z.-H."/>
        </authorList>
    </citation>
    <scope>NUCLEOTIDE SEQUENCE</scope>
    <source>
        <strain evidence="6">Whitten #5841</strain>
        <tissue evidence="6">Leaf</tissue>
    </source>
</reference>
<dbReference type="GO" id="GO:0005198">
    <property type="term" value="F:structural molecule activity"/>
    <property type="evidence" value="ECO:0007669"/>
    <property type="project" value="UniProtKB-ARBA"/>
</dbReference>
<evidence type="ECO:0000313" key="7">
    <source>
        <dbReference type="Proteomes" id="UP000825935"/>
    </source>
</evidence>
<proteinExistence type="inferred from homology"/>
<dbReference type="PANTHER" id="PTHR11178:SF15">
    <property type="entry name" value="NIFU-LIKE PROTEIN 1, CHLOROPLASTIC"/>
    <property type="match status" value="1"/>
</dbReference>
<dbReference type="PANTHER" id="PTHR11178">
    <property type="entry name" value="IRON-SULFUR CLUSTER SCAFFOLD PROTEIN NFU-RELATED"/>
    <property type="match status" value="1"/>
</dbReference>
<dbReference type="InterPro" id="IPR034904">
    <property type="entry name" value="FSCA_dom_sf"/>
</dbReference>
<feature type="region of interest" description="Disordered" evidence="4">
    <location>
        <begin position="270"/>
        <end position="300"/>
    </location>
</feature>
<dbReference type="Proteomes" id="UP000825935">
    <property type="component" value="Chromosome 5"/>
</dbReference>
<evidence type="ECO:0000256" key="2">
    <source>
        <dbReference type="ARBA" id="ARBA00006420"/>
    </source>
</evidence>
<feature type="domain" description="NIF system FeS cluster assembly NifU C-terminal" evidence="5">
    <location>
        <begin position="320"/>
        <end position="381"/>
    </location>
</feature>
<comment type="caution">
    <text evidence="6">The sequence shown here is derived from an EMBL/GenBank/DDBJ whole genome shotgun (WGS) entry which is preliminary data.</text>
</comment>